<dbReference type="InterPro" id="IPR025991">
    <property type="entry name" value="Chemoreceptor_zinc-bind_dom"/>
</dbReference>
<dbReference type="PANTHER" id="PTHR43531">
    <property type="entry name" value="PROTEIN ICFG"/>
    <property type="match status" value="1"/>
</dbReference>
<keyword evidence="1" id="KW-0145">Chemotaxis</keyword>
<feature type="coiled-coil region" evidence="4">
    <location>
        <begin position="192"/>
        <end position="226"/>
    </location>
</feature>
<dbReference type="Pfam" id="PF00672">
    <property type="entry name" value="HAMP"/>
    <property type="match status" value="1"/>
</dbReference>
<dbReference type="InterPro" id="IPR004089">
    <property type="entry name" value="MCPsignal_dom"/>
</dbReference>
<name>A0ABS5K0L7_9BACT</name>
<dbReference type="Pfam" id="PF13682">
    <property type="entry name" value="CZB"/>
    <property type="match status" value="2"/>
</dbReference>
<comment type="caution">
    <text evidence="9">The sequence shown here is derived from an EMBL/GenBank/DDBJ whole genome shotgun (WGS) entry which is preliminary data.</text>
</comment>
<dbReference type="SMART" id="SM00304">
    <property type="entry name" value="HAMP"/>
    <property type="match status" value="1"/>
</dbReference>
<dbReference type="PANTHER" id="PTHR43531:SF11">
    <property type="entry name" value="METHYL-ACCEPTING CHEMOTAXIS PROTEIN 3"/>
    <property type="match status" value="1"/>
</dbReference>
<reference evidence="9 10" key="1">
    <citation type="journal article" date="2015" name="Int. J. Syst. Evol. Microbiol.">
        <title>Carboxylicivirga linearis sp. nov., isolated from a sea cucumber culture pond.</title>
        <authorList>
            <person name="Wang F.Q."/>
            <person name="Zhou Y.X."/>
            <person name="Lin X.Z."/>
            <person name="Chen G.J."/>
            <person name="Du Z.J."/>
        </authorList>
    </citation>
    <scope>NUCLEOTIDE SEQUENCE [LARGE SCALE GENOMIC DNA]</scope>
    <source>
        <strain evidence="9 10">FB218</strain>
    </source>
</reference>
<dbReference type="RefSeq" id="WP_212218938.1">
    <property type="nucleotide sequence ID" value="NZ_JAGUCO010000027.1"/>
</dbReference>
<evidence type="ECO:0000256" key="3">
    <source>
        <dbReference type="PROSITE-ProRule" id="PRU00284"/>
    </source>
</evidence>
<accession>A0ABS5K0L7</accession>
<dbReference type="Pfam" id="PF00015">
    <property type="entry name" value="MCPsignal"/>
    <property type="match status" value="1"/>
</dbReference>
<dbReference type="EMBL" id="JAGUCO010000027">
    <property type="protein sequence ID" value="MBS2100658.1"/>
    <property type="molecule type" value="Genomic_DNA"/>
</dbReference>
<feature type="transmembrane region" description="Helical" evidence="6">
    <location>
        <begin position="12"/>
        <end position="31"/>
    </location>
</feature>
<dbReference type="Gene3D" id="1.10.287.950">
    <property type="entry name" value="Methyl-accepting chemotaxis protein"/>
    <property type="match status" value="1"/>
</dbReference>
<dbReference type="InterPro" id="IPR003660">
    <property type="entry name" value="HAMP_dom"/>
</dbReference>
<organism evidence="9 10">
    <name type="scientific">Carboxylicivirga linearis</name>
    <dbReference type="NCBI Taxonomy" id="1628157"/>
    <lineage>
        <taxon>Bacteria</taxon>
        <taxon>Pseudomonadati</taxon>
        <taxon>Bacteroidota</taxon>
        <taxon>Bacteroidia</taxon>
        <taxon>Marinilabiliales</taxon>
        <taxon>Marinilabiliaceae</taxon>
        <taxon>Carboxylicivirga</taxon>
    </lineage>
</organism>
<feature type="domain" description="HAMP" evidence="8">
    <location>
        <begin position="338"/>
        <end position="390"/>
    </location>
</feature>
<evidence type="ECO:0000256" key="1">
    <source>
        <dbReference type="ARBA" id="ARBA00022500"/>
    </source>
</evidence>
<evidence type="ECO:0000256" key="5">
    <source>
        <dbReference type="SAM" id="MobiDB-lite"/>
    </source>
</evidence>
<keyword evidence="10" id="KW-1185">Reference proteome</keyword>
<feature type="region of interest" description="Disordered" evidence="5">
    <location>
        <begin position="646"/>
        <end position="679"/>
    </location>
</feature>
<evidence type="ECO:0000256" key="6">
    <source>
        <dbReference type="SAM" id="Phobius"/>
    </source>
</evidence>
<keyword evidence="6" id="KW-1133">Transmembrane helix</keyword>
<dbReference type="InterPro" id="IPR004090">
    <property type="entry name" value="Chemotax_Me-accpt_rcpt"/>
</dbReference>
<evidence type="ECO:0000313" key="9">
    <source>
        <dbReference type="EMBL" id="MBS2100658.1"/>
    </source>
</evidence>
<comment type="similarity">
    <text evidence="2">Belongs to the methyl-accepting chemotaxis (MCP) protein family.</text>
</comment>
<evidence type="ECO:0000259" key="8">
    <source>
        <dbReference type="PROSITE" id="PS50885"/>
    </source>
</evidence>
<dbReference type="PROSITE" id="PS50111">
    <property type="entry name" value="CHEMOTAXIS_TRANSDUC_2"/>
    <property type="match status" value="1"/>
</dbReference>
<evidence type="ECO:0000259" key="7">
    <source>
        <dbReference type="PROSITE" id="PS50111"/>
    </source>
</evidence>
<dbReference type="CDD" id="cd06225">
    <property type="entry name" value="HAMP"/>
    <property type="match status" value="1"/>
</dbReference>
<sequence length="679" mass="74940">MKWNNIKLGGKFAIAFGIIIVIMIGTAYWSISGIGGIVTDAEEVIDGNKLRTNFEDKYVDHLLWASKVNELLTDENVTSLEVETDYHKCAFGEWYYGSGKQEAINLAPELEPLLNKFEQPHKDLHESAIKISDVFEQLDWQVAVLLRQAEIDHLNWLAKVKDDIFLNNTKEIDVIQDPTKCNFGKWLLSDELKELKAHHTETNSIISELEKAHAEVHLSIDEAEKLLASGKKEQAKAYFNNTIERNTKNTLSKLNELSNWFENDLQGMQEANHIYQSETMIHLKEMGDLFEEVVHSSTNYLMTDEEMLREATSTRVGVIIFIVIAVVLAILLALLISRNILIPINKSLLFANDVADGDLTVTIDVNQEDEIGELAERLKRMIGRLKDIVTDIKNGSDNIAGASQQLSSGAQQISSGVSEQAAAAEEVSSSMEEMASNIQQNTENAFKTMDLSGKVSNSAEKVSVASEDSMFAVRDIFSKINVVVEIAEKTDLLAINAAVEAARAGDQGRGFAVVAAEVRKLAERSQLAASEIVELAEKGLRMTEESNGLLKSIVPDIQETSRLVEEIATASKEQQSGVDQVNMAVQQLSMVTQQNASSSEEMAGSAEEMAAQAADLERITQFFTISNDDFGRFKKASDSISKKAKAVSKSGNGFDKKQKGQPIIDLGGLDTDYTGYEPM</sequence>
<keyword evidence="6" id="KW-0472">Membrane</keyword>
<dbReference type="Proteomes" id="UP000708576">
    <property type="component" value="Unassembled WGS sequence"/>
</dbReference>
<evidence type="ECO:0000256" key="4">
    <source>
        <dbReference type="SAM" id="Coils"/>
    </source>
</evidence>
<feature type="domain" description="Methyl-accepting transducer" evidence="7">
    <location>
        <begin position="388"/>
        <end position="610"/>
    </location>
</feature>
<evidence type="ECO:0000256" key="2">
    <source>
        <dbReference type="ARBA" id="ARBA00029447"/>
    </source>
</evidence>
<keyword evidence="3" id="KW-0807">Transducer</keyword>
<proteinExistence type="inferred from homology"/>
<feature type="transmembrane region" description="Helical" evidence="6">
    <location>
        <begin position="316"/>
        <end position="336"/>
    </location>
</feature>
<evidence type="ECO:0000313" key="10">
    <source>
        <dbReference type="Proteomes" id="UP000708576"/>
    </source>
</evidence>
<dbReference type="SMART" id="SM00283">
    <property type="entry name" value="MA"/>
    <property type="match status" value="1"/>
</dbReference>
<protein>
    <submittedName>
        <fullName evidence="9">CZB domain-containing protein</fullName>
    </submittedName>
</protein>
<dbReference type="InterPro" id="IPR051310">
    <property type="entry name" value="MCP_chemotaxis"/>
</dbReference>
<keyword evidence="6" id="KW-0812">Transmembrane</keyword>
<gene>
    <name evidence="9" type="ORF">KEM10_20395</name>
</gene>
<dbReference type="Gene3D" id="1.20.120.30">
    <property type="entry name" value="Aspartate receptor, ligand-binding domain"/>
    <property type="match status" value="2"/>
</dbReference>
<dbReference type="PRINTS" id="PR00260">
    <property type="entry name" value="CHEMTRNSDUCR"/>
</dbReference>
<dbReference type="PROSITE" id="PS50885">
    <property type="entry name" value="HAMP"/>
    <property type="match status" value="1"/>
</dbReference>
<keyword evidence="4" id="KW-0175">Coiled coil</keyword>
<dbReference type="SUPFAM" id="SSF58104">
    <property type="entry name" value="Methyl-accepting chemotaxis protein (MCP) signaling domain"/>
    <property type="match status" value="1"/>
</dbReference>